<proteinExistence type="predicted"/>
<feature type="domain" description="TniQ" evidence="1">
    <location>
        <begin position="6"/>
        <end position="144"/>
    </location>
</feature>
<evidence type="ECO:0000259" key="1">
    <source>
        <dbReference type="Pfam" id="PF06527"/>
    </source>
</evidence>
<protein>
    <recommendedName>
        <fullName evidence="1">TniQ domain-containing protein</fullName>
    </recommendedName>
</protein>
<evidence type="ECO:0000313" key="3">
    <source>
        <dbReference type="Proteomes" id="UP001500390"/>
    </source>
</evidence>
<organism evidence="2 3">
    <name type="scientific">Ornithinibacter aureus</name>
    <dbReference type="NCBI Taxonomy" id="622664"/>
    <lineage>
        <taxon>Bacteria</taxon>
        <taxon>Bacillati</taxon>
        <taxon>Actinomycetota</taxon>
        <taxon>Actinomycetes</taxon>
        <taxon>Micrococcales</taxon>
        <taxon>Intrasporangiaceae</taxon>
        <taxon>Ornithinibacter</taxon>
    </lineage>
</organism>
<comment type="caution">
    <text evidence="2">The sequence shown here is derived from an EMBL/GenBank/DDBJ whole genome shotgun (WGS) entry which is preliminary data.</text>
</comment>
<dbReference type="EMBL" id="BAABFX010000025">
    <property type="protein sequence ID" value="GAA4395063.1"/>
    <property type="molecule type" value="Genomic_DNA"/>
</dbReference>
<reference evidence="3" key="1">
    <citation type="journal article" date="2019" name="Int. J. Syst. Evol. Microbiol.">
        <title>The Global Catalogue of Microorganisms (GCM) 10K type strain sequencing project: providing services to taxonomists for standard genome sequencing and annotation.</title>
        <authorList>
            <consortium name="The Broad Institute Genomics Platform"/>
            <consortium name="The Broad Institute Genome Sequencing Center for Infectious Disease"/>
            <person name="Wu L."/>
            <person name="Ma J."/>
        </authorList>
    </citation>
    <scope>NUCLEOTIDE SEQUENCE [LARGE SCALE GENOMIC DNA]</scope>
    <source>
        <strain evidence="3">JCM 17738</strain>
    </source>
</reference>
<evidence type="ECO:0000313" key="2">
    <source>
        <dbReference type="EMBL" id="GAA4395063.1"/>
    </source>
</evidence>
<dbReference type="Proteomes" id="UP001500390">
    <property type="component" value="Unassembled WGS sequence"/>
</dbReference>
<gene>
    <name evidence="2" type="ORF">GCM10023153_16760</name>
</gene>
<dbReference type="Pfam" id="PF06527">
    <property type="entry name" value="TniQ"/>
    <property type="match status" value="1"/>
</dbReference>
<sequence length="586" mass="64694">MTAALPVSVTPRPGESIESWLEHLADANGLSTAQLLTTAGRRAGGTRYLTLAPAPETIARLAALARVDEQDVYAATLAAFDGTALDLTGLDPDDRHSYRQVAARGWAPAHGTQICPTCLAKDGVWQSVWRLLIVTTCARHQVLLIARCPSCRRPFRDQRHSHLRRVGAATVCGNPLGAGPTKQCQHDLTTIPTTPATEDILALQRRVNAALAGQHVTVLGQVTKPAAYLSDLRHLTTLLLHLGVQPGAEHLAHWASELTDEAVARRGDRGPRWGLRPPEQPELRAAALATADGILAAPDVDAAAARLTPWTELTPTTNDGPLGWLADRTVMTPTLTRLVMAARAPHRRLSHHLDTDLGGRMPINLNLVPQVIPHAQYLEHLDGASSSSKDTVRLFASLSLARLHPDVTSWAQAAEALNMPGPMGVRCARACSATMLVSAEEWRSRIWRAGEETERRDYRATEAKVTRRLHSWRWFEEWRRHWRPSTRDSSHPYAITWQWVHLAHAHLDLSPAWRTQKPTAKSRALYRQFAESLDERQQFELAYALHRGDERATLPTRAAMAGRPARTSPLPRRFASSRVNCLYGPA</sequence>
<accession>A0ABP8JRW9</accession>
<name>A0ABP8JRW9_9MICO</name>
<dbReference type="RefSeq" id="WP_159902043.1">
    <property type="nucleotide sequence ID" value="NZ_BAABFX010000025.1"/>
</dbReference>
<dbReference type="InterPro" id="IPR009492">
    <property type="entry name" value="TniQ"/>
</dbReference>
<keyword evidence="3" id="KW-1185">Reference proteome</keyword>